<gene>
    <name evidence="1" type="ORF">GPM918_LOCUS46498</name>
    <name evidence="2" type="ORF">SRO942_LOCUS50796</name>
</gene>
<accession>A0A816GQL0</accession>
<dbReference type="Proteomes" id="UP000681722">
    <property type="component" value="Unassembled WGS sequence"/>
</dbReference>
<evidence type="ECO:0000313" key="3">
    <source>
        <dbReference type="Proteomes" id="UP000663829"/>
    </source>
</evidence>
<organism evidence="1 3">
    <name type="scientific">Didymodactylos carnosus</name>
    <dbReference type="NCBI Taxonomy" id="1234261"/>
    <lineage>
        <taxon>Eukaryota</taxon>
        <taxon>Metazoa</taxon>
        <taxon>Spiralia</taxon>
        <taxon>Gnathifera</taxon>
        <taxon>Rotifera</taxon>
        <taxon>Eurotatoria</taxon>
        <taxon>Bdelloidea</taxon>
        <taxon>Philodinida</taxon>
        <taxon>Philodinidae</taxon>
        <taxon>Didymodactylos</taxon>
    </lineage>
</organism>
<dbReference type="Proteomes" id="UP000663829">
    <property type="component" value="Unassembled WGS sequence"/>
</dbReference>
<dbReference type="EMBL" id="CAJNOQ010064256">
    <property type="protein sequence ID" value="CAF1677086.1"/>
    <property type="molecule type" value="Genomic_DNA"/>
</dbReference>
<comment type="caution">
    <text evidence="1">The sequence shown here is derived from an EMBL/GenBank/DDBJ whole genome shotgun (WGS) entry which is preliminary data.</text>
</comment>
<keyword evidence="3" id="KW-1185">Reference proteome</keyword>
<protein>
    <submittedName>
        <fullName evidence="1">Uncharacterized protein</fullName>
    </submittedName>
</protein>
<dbReference type="EMBL" id="CAJOBC010148700">
    <property type="protein sequence ID" value="CAF4667787.1"/>
    <property type="molecule type" value="Genomic_DNA"/>
</dbReference>
<sequence length="20" mass="2473">MASMLFSRYIYYKCTDYMSV</sequence>
<reference evidence="1" key="1">
    <citation type="submission" date="2021-02" db="EMBL/GenBank/DDBJ databases">
        <authorList>
            <person name="Nowell W R."/>
        </authorList>
    </citation>
    <scope>NUCLEOTIDE SEQUENCE</scope>
</reference>
<name>A0A816GQL0_9BILA</name>
<feature type="non-terminal residue" evidence="1">
    <location>
        <position position="20"/>
    </location>
</feature>
<proteinExistence type="predicted"/>
<dbReference type="AlphaFoldDB" id="A0A816GQL0"/>
<evidence type="ECO:0000313" key="1">
    <source>
        <dbReference type="EMBL" id="CAF1677086.1"/>
    </source>
</evidence>
<evidence type="ECO:0000313" key="2">
    <source>
        <dbReference type="EMBL" id="CAF4667787.1"/>
    </source>
</evidence>